<evidence type="ECO:0000313" key="2">
    <source>
        <dbReference type="EMBL" id="CDM37473.1"/>
    </source>
</evidence>
<dbReference type="Proteomes" id="UP000030686">
    <property type="component" value="Unassembled WGS sequence"/>
</dbReference>
<dbReference type="STRING" id="1365484.W6QKV4"/>
<accession>W6QKV4</accession>
<protein>
    <submittedName>
        <fullName evidence="2">Uncharacterized protein</fullName>
    </submittedName>
</protein>
<dbReference type="EMBL" id="HG792020">
    <property type="protein sequence ID" value="CDM37473.1"/>
    <property type="molecule type" value="Genomic_DNA"/>
</dbReference>
<evidence type="ECO:0000313" key="3">
    <source>
        <dbReference type="Proteomes" id="UP000030686"/>
    </source>
</evidence>
<sequence length="420" mass="47215">MKKTVRRIQAGASGTRERIQGKVSAVRERIRGRISAKRDSDKAISSDAPTSGALALEAPALEVPASKVQASEDPVPETPASETPALKAPASQVPASEIQASEVPVSEASASETPVFEAPLSKVPISKVPISMLRVSKVRASKAPVSKAPRPAASAVLHQSDQVEVVPRPKRMLYAYSDTPLFFITRRADDKFKGRVWLLFGAKWESFEKRFLADMRIFPPEVIVDRRSPCPFNWLPLEIRAKIWKYAFDDCQEPVFLKKDGMVPKIPTCMRFVSYNWMSEAWFAWINALSNRTLVLMDFARYAYLDPPCPVLRHLSTVRCRAIKIALGDNDPEKAEKRTRQFLKFITRHKTDGFLAVRTLIVELRKNWTAGGQMNEVDLADLLMCGAFIEVERIRIHGEITNEGLEQFLKRARRLAHASF</sequence>
<organism evidence="2 3">
    <name type="scientific">Penicillium roqueforti (strain FM164)</name>
    <dbReference type="NCBI Taxonomy" id="1365484"/>
    <lineage>
        <taxon>Eukaryota</taxon>
        <taxon>Fungi</taxon>
        <taxon>Dikarya</taxon>
        <taxon>Ascomycota</taxon>
        <taxon>Pezizomycotina</taxon>
        <taxon>Eurotiomycetes</taxon>
        <taxon>Eurotiomycetidae</taxon>
        <taxon>Eurotiales</taxon>
        <taxon>Aspergillaceae</taxon>
        <taxon>Penicillium</taxon>
    </lineage>
</organism>
<gene>
    <name evidence="2" type="ORF">PROQFM164_S06g000435</name>
</gene>
<dbReference type="AlphaFoldDB" id="W6QKV4"/>
<name>W6QKV4_PENRF</name>
<evidence type="ECO:0000256" key="1">
    <source>
        <dbReference type="SAM" id="MobiDB-lite"/>
    </source>
</evidence>
<proteinExistence type="predicted"/>
<feature type="region of interest" description="Disordered" evidence="1">
    <location>
        <begin position="1"/>
        <end position="106"/>
    </location>
</feature>
<feature type="compositionally biased region" description="Basic and acidic residues" evidence="1">
    <location>
        <begin position="15"/>
        <end position="44"/>
    </location>
</feature>
<reference evidence="2" key="1">
    <citation type="journal article" date="2014" name="Nat. Commun.">
        <title>Multiple recent horizontal transfers of a large genomic region in cheese making fungi.</title>
        <authorList>
            <person name="Cheeseman K."/>
            <person name="Ropars J."/>
            <person name="Renault P."/>
            <person name="Dupont J."/>
            <person name="Gouzy J."/>
            <person name="Branca A."/>
            <person name="Abraham A.L."/>
            <person name="Ceppi M."/>
            <person name="Conseiller E."/>
            <person name="Debuchy R."/>
            <person name="Malagnac F."/>
            <person name="Goarin A."/>
            <person name="Silar P."/>
            <person name="Lacoste S."/>
            <person name="Sallet E."/>
            <person name="Bensimon A."/>
            <person name="Giraud T."/>
            <person name="Brygoo Y."/>
        </authorList>
    </citation>
    <scope>NUCLEOTIDE SEQUENCE [LARGE SCALE GENOMIC DNA]</scope>
    <source>
        <strain evidence="2">FM164</strain>
    </source>
</reference>
<feature type="compositionally biased region" description="Low complexity" evidence="1">
    <location>
        <begin position="53"/>
        <end position="65"/>
    </location>
</feature>
<keyword evidence="3" id="KW-1185">Reference proteome</keyword>
<dbReference type="OrthoDB" id="4479239at2759"/>